<evidence type="ECO:0000313" key="2">
    <source>
        <dbReference type="Proteomes" id="UP000828390"/>
    </source>
</evidence>
<dbReference type="EMBL" id="JAIWYP010000002">
    <property type="protein sequence ID" value="KAH3866667.1"/>
    <property type="molecule type" value="Genomic_DNA"/>
</dbReference>
<comment type="caution">
    <text evidence="1">The sequence shown here is derived from an EMBL/GenBank/DDBJ whole genome shotgun (WGS) entry which is preliminary data.</text>
</comment>
<dbReference type="Proteomes" id="UP000828390">
    <property type="component" value="Unassembled WGS sequence"/>
</dbReference>
<gene>
    <name evidence="1" type="ORF">DPMN_029765</name>
</gene>
<dbReference type="Pfam" id="PF04375">
    <property type="entry name" value="HemX"/>
    <property type="match status" value="1"/>
</dbReference>
<reference evidence="1" key="1">
    <citation type="journal article" date="2019" name="bioRxiv">
        <title>The Genome of the Zebra Mussel, Dreissena polymorpha: A Resource for Invasive Species Research.</title>
        <authorList>
            <person name="McCartney M.A."/>
            <person name="Auch B."/>
            <person name="Kono T."/>
            <person name="Mallez S."/>
            <person name="Zhang Y."/>
            <person name="Obille A."/>
            <person name="Becker A."/>
            <person name="Abrahante J.E."/>
            <person name="Garbe J."/>
            <person name="Badalamenti J.P."/>
            <person name="Herman A."/>
            <person name="Mangelson H."/>
            <person name="Liachko I."/>
            <person name="Sullivan S."/>
            <person name="Sone E.D."/>
            <person name="Koren S."/>
            <person name="Silverstein K.A.T."/>
            <person name="Beckman K.B."/>
            <person name="Gohl D.M."/>
        </authorList>
    </citation>
    <scope>NUCLEOTIDE SEQUENCE</scope>
    <source>
        <strain evidence="1">Duluth1</strain>
        <tissue evidence="1">Whole animal</tissue>
    </source>
</reference>
<dbReference type="InterPro" id="IPR007470">
    <property type="entry name" value="HemX"/>
</dbReference>
<keyword evidence="2" id="KW-1185">Reference proteome</keyword>
<protein>
    <submittedName>
        <fullName evidence="1">Uncharacterized protein</fullName>
    </submittedName>
</protein>
<reference evidence="1" key="2">
    <citation type="submission" date="2020-11" db="EMBL/GenBank/DDBJ databases">
        <authorList>
            <person name="McCartney M.A."/>
            <person name="Auch B."/>
            <person name="Kono T."/>
            <person name="Mallez S."/>
            <person name="Becker A."/>
            <person name="Gohl D.M."/>
            <person name="Silverstein K.A.T."/>
            <person name="Koren S."/>
            <person name="Bechman K.B."/>
            <person name="Herman A."/>
            <person name="Abrahante J.E."/>
            <person name="Garbe J."/>
        </authorList>
    </citation>
    <scope>NUCLEOTIDE SEQUENCE</scope>
    <source>
        <strain evidence="1">Duluth1</strain>
        <tissue evidence="1">Whole animal</tissue>
    </source>
</reference>
<dbReference type="AlphaFoldDB" id="A0A9D4LZT7"/>
<accession>A0A9D4LZT7</accession>
<evidence type="ECO:0000313" key="1">
    <source>
        <dbReference type="EMBL" id="KAH3866667.1"/>
    </source>
</evidence>
<organism evidence="1 2">
    <name type="scientific">Dreissena polymorpha</name>
    <name type="common">Zebra mussel</name>
    <name type="synonym">Mytilus polymorpha</name>
    <dbReference type="NCBI Taxonomy" id="45954"/>
    <lineage>
        <taxon>Eukaryota</taxon>
        <taxon>Metazoa</taxon>
        <taxon>Spiralia</taxon>
        <taxon>Lophotrochozoa</taxon>
        <taxon>Mollusca</taxon>
        <taxon>Bivalvia</taxon>
        <taxon>Autobranchia</taxon>
        <taxon>Heteroconchia</taxon>
        <taxon>Euheterodonta</taxon>
        <taxon>Imparidentia</taxon>
        <taxon>Neoheterodontei</taxon>
        <taxon>Myida</taxon>
        <taxon>Dreissenoidea</taxon>
        <taxon>Dreissenidae</taxon>
        <taxon>Dreissena</taxon>
    </lineage>
</organism>
<proteinExistence type="predicted"/>
<sequence length="143" mass="16005">MTMKQDLQKLLSIRNGSRAIIAHELEELQTAKDENDRDSIKMILNNISEALDSLKAIDEKILSQTEVDEIPEEMMETATYTNQLKRKLHKLKTEFIPTDKNNKTVDHPGLPSALVTTDENTLVSPISAEALFELSSNSTAHAT</sequence>
<name>A0A9D4LZT7_DREPO</name>